<keyword evidence="2" id="KW-1185">Reference proteome</keyword>
<comment type="caution">
    <text evidence="1">The sequence shown here is derived from an EMBL/GenBank/DDBJ whole genome shotgun (WGS) entry which is preliminary data.</text>
</comment>
<protein>
    <submittedName>
        <fullName evidence="1">Uncharacterized protein</fullName>
    </submittedName>
</protein>
<organism evidence="1 2">
    <name type="scientific">Phialemonium atrogriseum</name>
    <dbReference type="NCBI Taxonomy" id="1093897"/>
    <lineage>
        <taxon>Eukaryota</taxon>
        <taxon>Fungi</taxon>
        <taxon>Dikarya</taxon>
        <taxon>Ascomycota</taxon>
        <taxon>Pezizomycotina</taxon>
        <taxon>Sordariomycetes</taxon>
        <taxon>Sordariomycetidae</taxon>
        <taxon>Cephalothecales</taxon>
        <taxon>Cephalothecaceae</taxon>
        <taxon>Phialemonium</taxon>
    </lineage>
</organism>
<dbReference type="RefSeq" id="XP_060284911.1">
    <property type="nucleotide sequence ID" value="XM_060427463.1"/>
</dbReference>
<evidence type="ECO:0000313" key="2">
    <source>
        <dbReference type="Proteomes" id="UP001244011"/>
    </source>
</evidence>
<proteinExistence type="predicted"/>
<dbReference type="GeneID" id="85310650"/>
<dbReference type="AlphaFoldDB" id="A0AAJ0C208"/>
<dbReference type="EMBL" id="MU839004">
    <property type="protein sequence ID" value="KAK1768698.1"/>
    <property type="molecule type" value="Genomic_DNA"/>
</dbReference>
<dbReference type="Proteomes" id="UP001244011">
    <property type="component" value="Unassembled WGS sequence"/>
</dbReference>
<sequence length="86" mass="9931">MIRGLTWAEIKKGQVSPEGDFLRTAEDNFTSYHQPLITRVNRLRKAVIPNGGRWKNEDAGLYSRMKEILRKGRKDPKVADIQYTSI</sequence>
<accession>A0AAJ0C208</accession>
<name>A0AAJ0C208_9PEZI</name>
<reference evidence="1" key="1">
    <citation type="submission" date="2023-06" db="EMBL/GenBank/DDBJ databases">
        <title>Genome-scale phylogeny and comparative genomics of the fungal order Sordariales.</title>
        <authorList>
            <consortium name="Lawrence Berkeley National Laboratory"/>
            <person name="Hensen N."/>
            <person name="Bonometti L."/>
            <person name="Westerberg I."/>
            <person name="Brannstrom I.O."/>
            <person name="Guillou S."/>
            <person name="Cros-Aarteil S."/>
            <person name="Calhoun S."/>
            <person name="Haridas S."/>
            <person name="Kuo A."/>
            <person name="Mondo S."/>
            <person name="Pangilinan J."/>
            <person name="Riley R."/>
            <person name="Labutti K."/>
            <person name="Andreopoulos B."/>
            <person name="Lipzen A."/>
            <person name="Chen C."/>
            <person name="Yanf M."/>
            <person name="Daum C."/>
            <person name="Ng V."/>
            <person name="Clum A."/>
            <person name="Steindorff A."/>
            <person name="Ohm R."/>
            <person name="Martin F."/>
            <person name="Silar P."/>
            <person name="Natvig D."/>
            <person name="Lalanne C."/>
            <person name="Gautier V."/>
            <person name="Ament-Velasquez S.L."/>
            <person name="Kruys A."/>
            <person name="Hutchinson M.I."/>
            <person name="Powell A.J."/>
            <person name="Barry K."/>
            <person name="Miller A.N."/>
            <person name="Grigoriev I.V."/>
            <person name="Debuchy R."/>
            <person name="Gladieux P."/>
            <person name="Thoren M.H."/>
            <person name="Johannesson H."/>
        </authorList>
    </citation>
    <scope>NUCLEOTIDE SEQUENCE</scope>
    <source>
        <strain evidence="1">8032-3</strain>
    </source>
</reference>
<gene>
    <name evidence="1" type="ORF">QBC33DRAFT_533388</name>
</gene>
<evidence type="ECO:0000313" key="1">
    <source>
        <dbReference type="EMBL" id="KAK1768698.1"/>
    </source>
</evidence>